<keyword evidence="2" id="KW-0812">Transmembrane</keyword>
<feature type="compositionally biased region" description="Gly residues" evidence="1">
    <location>
        <begin position="1128"/>
        <end position="1137"/>
    </location>
</feature>
<feature type="transmembrane region" description="Helical" evidence="2">
    <location>
        <begin position="837"/>
        <end position="855"/>
    </location>
</feature>
<feature type="compositionally biased region" description="Acidic residues" evidence="1">
    <location>
        <begin position="1096"/>
        <end position="1107"/>
    </location>
</feature>
<feature type="non-terminal residue" evidence="3">
    <location>
        <position position="1"/>
    </location>
</feature>
<feature type="region of interest" description="Disordered" evidence="1">
    <location>
        <begin position="1096"/>
        <end position="1229"/>
    </location>
</feature>
<feature type="region of interest" description="Disordered" evidence="1">
    <location>
        <begin position="715"/>
        <end position="808"/>
    </location>
</feature>
<evidence type="ECO:0000313" key="4">
    <source>
        <dbReference type="Proteomes" id="UP001054857"/>
    </source>
</evidence>
<reference evidence="3 4" key="1">
    <citation type="journal article" date="2021" name="Sci. Rep.">
        <title>Genome sequencing of the multicellular alga Astrephomene provides insights into convergent evolution of germ-soma differentiation.</title>
        <authorList>
            <person name="Yamashita S."/>
            <person name="Yamamoto K."/>
            <person name="Matsuzaki R."/>
            <person name="Suzuki S."/>
            <person name="Yamaguchi H."/>
            <person name="Hirooka S."/>
            <person name="Minakuchi Y."/>
            <person name="Miyagishima S."/>
            <person name="Kawachi M."/>
            <person name="Toyoda A."/>
            <person name="Nozaki H."/>
        </authorList>
    </citation>
    <scope>NUCLEOTIDE SEQUENCE [LARGE SCALE GENOMIC DNA]</scope>
    <source>
        <strain evidence="3 4">NIES-4017</strain>
    </source>
</reference>
<dbReference type="InterPro" id="IPR052994">
    <property type="entry name" value="Tiny_macrocysts_regulators"/>
</dbReference>
<dbReference type="PANTHER" id="PTHR31600">
    <property type="entry name" value="TINY MACROCYSTS PROTEIN B-RELATED"/>
    <property type="match status" value="1"/>
</dbReference>
<evidence type="ECO:0000313" key="3">
    <source>
        <dbReference type="EMBL" id="GFR46429.1"/>
    </source>
</evidence>
<feature type="transmembrane region" description="Helical" evidence="2">
    <location>
        <begin position="1284"/>
        <end position="1304"/>
    </location>
</feature>
<organism evidence="3 4">
    <name type="scientific">Astrephomene gubernaculifera</name>
    <dbReference type="NCBI Taxonomy" id="47775"/>
    <lineage>
        <taxon>Eukaryota</taxon>
        <taxon>Viridiplantae</taxon>
        <taxon>Chlorophyta</taxon>
        <taxon>core chlorophytes</taxon>
        <taxon>Chlorophyceae</taxon>
        <taxon>CS clade</taxon>
        <taxon>Chlamydomonadales</taxon>
        <taxon>Astrephomenaceae</taxon>
        <taxon>Astrephomene</taxon>
    </lineage>
</organism>
<feature type="transmembrane region" description="Helical" evidence="2">
    <location>
        <begin position="1495"/>
        <end position="1521"/>
    </location>
</feature>
<evidence type="ECO:0000256" key="2">
    <source>
        <dbReference type="SAM" id="Phobius"/>
    </source>
</evidence>
<dbReference type="EMBL" id="BMAR01000014">
    <property type="protein sequence ID" value="GFR46429.1"/>
    <property type="molecule type" value="Genomic_DNA"/>
</dbReference>
<evidence type="ECO:0000256" key="1">
    <source>
        <dbReference type="SAM" id="MobiDB-lite"/>
    </source>
</evidence>
<evidence type="ECO:0008006" key="5">
    <source>
        <dbReference type="Google" id="ProtNLM"/>
    </source>
</evidence>
<sequence length="1605" mass="169968">FAPAVGGCGGAGGLMLRRHPYMGLVAGPEALSGYTLLDFLPQPWKDVHSKLLKSTTSVTPTVNLPGQCRRAGRSPPPGPTLELRTASGKPLFMRVSVSTVDIAGEPTHVIRLAKSSLEAALDERRLRLSISEEGLIEGVSKGAAAHLLGLEPMQVIGRDFWEVIHEEEEGEGEPLAASAGDSAARSARLTELFKRSFTHAECSWRVRVAVPPPKPKNGGTGAAAAGLAGAPWAAGGSSPPKHAIMQVFMELPSSQADADAAPVMYVDLWPTTSVTGVVELDASGRVSSVLEELTRPAGLLFGVPTQSLVGSMLSGLVTLPPGRSNPSELLSLHGAKKSSLKADNKEASVKVGPLHVLQAAHSDGRPLVLDVQMVGRPGPNQPVTAILRVHAAPMMPAAATTMLKTRDSAVSAVAAISIGVAGTSATAERLILPSAEQESSCLANLATATVFPTRYTSQSLPPSGKRAETSSPRKMSHGSVDGGPTNGSPKRPTLDSASILTTPIISTPPTAEPCLPTRGSLEVTKAAEEVSPDTKKSIVVTSARLLTGMGDGLPQPGVTAGKNASAQQAGRTKLSELVKAAVGQGGAGGGGAGGSSVCGSLRVRSVSAAAAGGAKGVKAMFVPRLQRRSDDQSSLPGTVTTGAADHTEGAITWTSQTLVEVRSVGDSDLEDDAPLKYKLSDVASRITTWVASEGAYYQNTVPVPVEDVDKDQRDYMGSSKKAMGTAPGEAAFSPAKRQTSSVRPADSGTPRSNAAAFQGLEGGAQDDDDGRAEEPGGEADRGGFDDGASEGGQSGMSSQSGTGGPEFKRGKRLKKLVKLLSSDDVVQVQRRFRNRTLFTLAALALVHVLCFALAVRAIKSQRRSMANLGDLGQTQRYIHQIVTDVRVLDLMERNMTQPNLYTADQAQFFLDRVQMAAAEYKARINTILSEHHASSSTITQLLRFTKTKVWDGYAPDGTDVWTNMTIWEYATQFCVLANEISFTYNQTYGTPTTIQGTYTGEFLLRSGPDLYKANRKMLDALLDIAIAETKKMDTLQLIFLAVEGAVVTCMAACYLAHLLHVLAAQRCKLYGTFLTVPVALSRTLASQNTAVILEEDDEENMSDDDEPAAGAPSGPNATDTSDEYTPASGGGGGGGVRGSPSAAAASKTKRHATLKVVPDSNDPSNRSRGSNGGGGRTATYANGHNNGLSGRVHSVSRLDGSVRGGKAGSERGNREQQQQEEERLMGASESMDAASPGLLSSTLVQLLKGFQWRGQQGAMPLPQTSRLGEVGNSKRRLKYDSNETYMLLLPFVIWSTLVVAIYAFTVIKMKGVVEEVAIHSVTNIASARVWRVIFFSQELAITDPPLVSNTSATLVSSVQLLKDAWYTLQLGENAYKAAGPDTEKFSHVTLGLAEASPALTGEFYNNGLCHRIFEPCPGPDYRFYLTIYGGLDSIMQQFMLKAMAMARDENVTVKGLANDNLDFIYNVGGKDLVEGTIHIQTSHFSTIMSIFTDILSLHIILFVMLWVIFGGFIFLLLRPLLKRVSKERRRIAELINQLPLELDVERLVSRALAATQPGSNSATNSVGVGSTGAVGETAGGYSGIRVDSVFTVFTKKQPTGKGLRA</sequence>
<keyword evidence="2" id="KW-0472">Membrane</keyword>
<gene>
    <name evidence="3" type="ORF">Agub_g7933</name>
</gene>
<keyword evidence="4" id="KW-1185">Reference proteome</keyword>
<dbReference type="PANTHER" id="PTHR31600:SF2">
    <property type="entry name" value="GAMETE ENRICHED GENE 10 PROTEIN-RELATED"/>
    <property type="match status" value="1"/>
</dbReference>
<keyword evidence="2" id="KW-1133">Transmembrane helix</keyword>
<comment type="caution">
    <text evidence="3">The sequence shown here is derived from an EMBL/GenBank/DDBJ whole genome shotgun (WGS) entry which is preliminary data.</text>
</comment>
<feature type="region of interest" description="Disordered" evidence="1">
    <location>
        <begin position="455"/>
        <end position="495"/>
    </location>
</feature>
<protein>
    <recommendedName>
        <fullName evidence="5">PAS domain-containing protein</fullName>
    </recommendedName>
</protein>
<feature type="compositionally biased region" description="Basic and acidic residues" evidence="1">
    <location>
        <begin position="772"/>
        <end position="784"/>
    </location>
</feature>
<proteinExistence type="predicted"/>
<dbReference type="Proteomes" id="UP001054857">
    <property type="component" value="Unassembled WGS sequence"/>
</dbReference>
<name>A0AAD3HM40_9CHLO</name>
<feature type="compositionally biased region" description="Polar residues" evidence="1">
    <location>
        <begin position="1179"/>
        <end position="1188"/>
    </location>
</feature>
<accession>A0AAD3HM40</accession>